<protein>
    <recommendedName>
        <fullName evidence="3">Peptidase A2 domain-containing protein</fullName>
    </recommendedName>
</protein>
<dbReference type="RefSeq" id="WP_345315118.1">
    <property type="nucleotide sequence ID" value="NZ_BAABLF010000001.1"/>
</dbReference>
<keyword evidence="1" id="KW-0378">Hydrolase</keyword>
<comment type="caution">
    <text evidence="4">The sequence shown here is derived from an EMBL/GenBank/DDBJ whole genome shotgun (WGS) entry which is preliminary data.</text>
</comment>
<dbReference type="Proteomes" id="UP001501600">
    <property type="component" value="Unassembled WGS sequence"/>
</dbReference>
<evidence type="ECO:0000313" key="4">
    <source>
        <dbReference type="EMBL" id="GAA5186281.1"/>
    </source>
</evidence>
<dbReference type="PROSITE" id="PS00141">
    <property type="entry name" value="ASP_PROTEASE"/>
    <property type="match status" value="1"/>
</dbReference>
<dbReference type="SUPFAM" id="SSF50630">
    <property type="entry name" value="Acid proteases"/>
    <property type="match status" value="1"/>
</dbReference>
<evidence type="ECO:0000256" key="1">
    <source>
        <dbReference type="ARBA" id="ARBA00022801"/>
    </source>
</evidence>
<organism evidence="4 5">
    <name type="scientific">Ferrimonas gelatinilytica</name>
    <dbReference type="NCBI Taxonomy" id="1255257"/>
    <lineage>
        <taxon>Bacteria</taxon>
        <taxon>Pseudomonadati</taxon>
        <taxon>Pseudomonadota</taxon>
        <taxon>Gammaproteobacteria</taxon>
        <taxon>Alteromonadales</taxon>
        <taxon>Ferrimonadaceae</taxon>
        <taxon>Ferrimonas</taxon>
    </lineage>
</organism>
<gene>
    <name evidence="4" type="ORF">GCM10025772_01500</name>
</gene>
<dbReference type="Pfam" id="PF13650">
    <property type="entry name" value="Asp_protease_2"/>
    <property type="match status" value="2"/>
</dbReference>
<reference evidence="5" key="1">
    <citation type="journal article" date="2019" name="Int. J. Syst. Evol. Microbiol.">
        <title>The Global Catalogue of Microorganisms (GCM) 10K type strain sequencing project: providing services to taxonomists for standard genome sequencing and annotation.</title>
        <authorList>
            <consortium name="The Broad Institute Genomics Platform"/>
            <consortium name="The Broad Institute Genome Sequencing Center for Infectious Disease"/>
            <person name="Wu L."/>
            <person name="Ma J."/>
        </authorList>
    </citation>
    <scope>NUCLEOTIDE SEQUENCE [LARGE SCALE GENOMIC DNA]</scope>
    <source>
        <strain evidence="5">JCM 18720</strain>
    </source>
</reference>
<keyword evidence="2" id="KW-0732">Signal</keyword>
<feature type="signal peptide" evidence="2">
    <location>
        <begin position="1"/>
        <end position="19"/>
    </location>
</feature>
<evidence type="ECO:0000259" key="3">
    <source>
        <dbReference type="PROSITE" id="PS50175"/>
    </source>
</evidence>
<feature type="chain" id="PRO_5046064136" description="Peptidase A2 domain-containing protein" evidence="2">
    <location>
        <begin position="20"/>
        <end position="293"/>
    </location>
</feature>
<dbReference type="InterPro" id="IPR001969">
    <property type="entry name" value="Aspartic_peptidase_AS"/>
</dbReference>
<dbReference type="EMBL" id="BAABLF010000001">
    <property type="protein sequence ID" value="GAA5186281.1"/>
    <property type="molecule type" value="Genomic_DNA"/>
</dbReference>
<proteinExistence type="predicted"/>
<evidence type="ECO:0000256" key="2">
    <source>
        <dbReference type="SAM" id="SignalP"/>
    </source>
</evidence>
<dbReference type="InterPro" id="IPR001995">
    <property type="entry name" value="Peptidase_A2_cat"/>
</dbReference>
<dbReference type="Gene3D" id="2.40.70.10">
    <property type="entry name" value="Acid Proteases"/>
    <property type="match status" value="2"/>
</dbReference>
<accession>A0ABP9RTS8</accession>
<evidence type="ECO:0000313" key="5">
    <source>
        <dbReference type="Proteomes" id="UP001501600"/>
    </source>
</evidence>
<feature type="domain" description="Peptidase A2" evidence="3">
    <location>
        <begin position="45"/>
        <end position="142"/>
    </location>
</feature>
<keyword evidence="5" id="KW-1185">Reference proteome</keyword>
<dbReference type="PROSITE" id="PS50175">
    <property type="entry name" value="ASP_PROT_RETROV"/>
    <property type="match status" value="1"/>
</dbReference>
<dbReference type="InterPro" id="IPR021109">
    <property type="entry name" value="Peptidase_aspartic_dom_sf"/>
</dbReference>
<sequence length="293" mass="32339">MKVWILSLGLLLLTAQTSAAVTPWLDFTLKNGHIYVPMTVNGIEVEAILDSGAEINLISEAVAEQSGVQLNVSNMTISGVYGKTRAKAASGVPITLFGFDTKMGFYSVDSSVPVLIGKPFFDEFIVQFDYPNQRMRLLTRDAVEGDWDNLSIRQERNSTLPAVQVRLDNREDVWLTLDTGASSGLLLDRLFALEHELVTEEKELQHLSGVNESAVAEAFSMPLVTFGPYQLEQVETVIPGEGEATNLRKLNPVLTGTRIQKGVKTKGLLGYDVLKHFLLTLDTREYKAHVIAQ</sequence>
<dbReference type="CDD" id="cd00303">
    <property type="entry name" value="retropepsin_like"/>
    <property type="match status" value="1"/>
</dbReference>
<name>A0ABP9RTS8_9GAMM</name>